<dbReference type="InterPro" id="IPR013968">
    <property type="entry name" value="PKS_KR"/>
</dbReference>
<dbReference type="EMBL" id="QYCY01000001">
    <property type="protein sequence ID" value="RLV77331.1"/>
    <property type="molecule type" value="Genomic_DNA"/>
</dbReference>
<dbReference type="PROSITE" id="PS00012">
    <property type="entry name" value="PHOSPHOPANTETHEINE"/>
    <property type="match status" value="2"/>
</dbReference>
<dbReference type="GO" id="GO:0004312">
    <property type="term" value="F:fatty acid synthase activity"/>
    <property type="evidence" value="ECO:0007669"/>
    <property type="project" value="TreeGrafter"/>
</dbReference>
<proteinExistence type="predicted"/>
<dbReference type="InterPro" id="IPR016035">
    <property type="entry name" value="Acyl_Trfase/lysoPLipase"/>
</dbReference>
<feature type="region of interest" description="N-terminal hotdog fold" evidence="9">
    <location>
        <begin position="6089"/>
        <end position="6201"/>
    </location>
</feature>
<dbReference type="InterPro" id="IPR001227">
    <property type="entry name" value="Ac_transferase_dom_sf"/>
</dbReference>
<dbReference type="InterPro" id="IPR020843">
    <property type="entry name" value="ER"/>
</dbReference>
<feature type="domain" description="PKS/mFAS DH" evidence="13">
    <location>
        <begin position="4443"/>
        <end position="4703"/>
    </location>
</feature>
<feature type="active site" description="Proton donor; for dehydratase activity" evidence="9">
    <location>
        <position position="4627"/>
    </location>
</feature>
<keyword evidence="8" id="KW-0012">Acyltransferase</keyword>
<feature type="domain" description="Carrier" evidence="11">
    <location>
        <begin position="6792"/>
        <end position="6867"/>
    </location>
</feature>
<dbReference type="Pfam" id="PF08659">
    <property type="entry name" value="KR"/>
    <property type="match status" value="4"/>
</dbReference>
<feature type="domain" description="PKS/mFAS DH" evidence="13">
    <location>
        <begin position="2501"/>
        <end position="2764"/>
    </location>
</feature>
<comment type="caution">
    <text evidence="14">The sequence shown here is derived from an EMBL/GenBank/DDBJ whole genome shotgun (WGS) entry which is preliminary data.</text>
</comment>
<dbReference type="InterPro" id="IPR016039">
    <property type="entry name" value="Thiolase-like"/>
</dbReference>
<dbReference type="PANTHER" id="PTHR43775:SF51">
    <property type="entry name" value="INACTIVE PHENOLPHTHIOCEROL SYNTHESIS POLYKETIDE SYNTHASE TYPE I PKS1-RELATED"/>
    <property type="match status" value="1"/>
</dbReference>
<dbReference type="InterPro" id="IPR015083">
    <property type="entry name" value="NorB/c/GfsB-D-like_docking"/>
</dbReference>
<dbReference type="InterPro" id="IPR049551">
    <property type="entry name" value="PKS_DH_C"/>
</dbReference>
<organism evidence="14 15">
    <name type="scientific">Streptomyces rapamycinicus (strain ATCC 29253 / DSM 41530 / NRRL 5491 / AYB-994)</name>
    <name type="common">Streptomyces hygroscopicus (strain ATCC 29253)</name>
    <dbReference type="NCBI Taxonomy" id="1343740"/>
    <lineage>
        <taxon>Bacteria</taxon>
        <taxon>Bacillati</taxon>
        <taxon>Actinomycetota</taxon>
        <taxon>Actinomycetes</taxon>
        <taxon>Kitasatosporales</taxon>
        <taxon>Streptomycetaceae</taxon>
        <taxon>Streptomyces</taxon>
        <taxon>Streptomyces violaceusniger group</taxon>
    </lineage>
</organism>
<feature type="active site" description="Proton donor; for dehydratase activity" evidence="9">
    <location>
        <position position="2686"/>
    </location>
</feature>
<dbReference type="InterPro" id="IPR013154">
    <property type="entry name" value="ADH-like_N"/>
</dbReference>
<keyword evidence="6" id="KW-0045">Antibiotic biosynthesis</keyword>
<dbReference type="Pfam" id="PF00109">
    <property type="entry name" value="ketoacyl-synt"/>
    <property type="match status" value="4"/>
</dbReference>
<accession>A0A0A0NSX3</accession>
<evidence type="ECO:0000256" key="8">
    <source>
        <dbReference type="ARBA" id="ARBA00023315"/>
    </source>
</evidence>
<feature type="region of interest" description="N-terminal hotdog fold" evidence="9">
    <location>
        <begin position="4443"/>
        <end position="4555"/>
    </location>
</feature>
<dbReference type="SMART" id="SM00829">
    <property type="entry name" value="PKS_ER"/>
    <property type="match status" value="1"/>
</dbReference>
<dbReference type="PROSITE" id="PS52019">
    <property type="entry name" value="PKS_MFAS_DH"/>
    <property type="match status" value="4"/>
</dbReference>
<dbReference type="CDD" id="cd05195">
    <property type="entry name" value="enoyl_red"/>
    <property type="match status" value="1"/>
</dbReference>
<dbReference type="SUPFAM" id="SSF51735">
    <property type="entry name" value="NAD(P)-binding Rossmann-fold domains"/>
    <property type="match status" value="9"/>
</dbReference>
<dbReference type="InterPro" id="IPR050091">
    <property type="entry name" value="PKS_NRPS_Biosynth_Enz"/>
</dbReference>
<dbReference type="InterPro" id="IPR011032">
    <property type="entry name" value="GroES-like_sf"/>
</dbReference>
<feature type="domain" description="Carrier" evidence="11">
    <location>
        <begin position="1563"/>
        <end position="1638"/>
    </location>
</feature>
<dbReference type="Gene3D" id="3.40.366.10">
    <property type="entry name" value="Malonyl-Coenzyme A Acyl Carrier Protein, domain 2"/>
    <property type="match status" value="4"/>
</dbReference>
<evidence type="ECO:0000313" key="15">
    <source>
        <dbReference type="Proteomes" id="UP000281594"/>
    </source>
</evidence>
<dbReference type="InterPro" id="IPR049552">
    <property type="entry name" value="PKS_DH_N"/>
</dbReference>
<feature type="active site" description="Proton acceptor; for dehydratase activity" evidence="9">
    <location>
        <position position="6121"/>
    </location>
</feature>
<feature type="region of interest" description="C-terminal hotdog fold" evidence="9">
    <location>
        <begin position="6213"/>
        <end position="6348"/>
    </location>
</feature>
<evidence type="ECO:0000256" key="1">
    <source>
        <dbReference type="ARBA" id="ARBA00001957"/>
    </source>
</evidence>
<feature type="region of interest" description="C-terminal hotdog fold" evidence="9">
    <location>
        <begin position="2626"/>
        <end position="2764"/>
    </location>
</feature>
<keyword evidence="3" id="KW-0596">Phosphopantetheine</keyword>
<dbReference type="CDD" id="cd00833">
    <property type="entry name" value="PKS"/>
    <property type="match status" value="4"/>
</dbReference>
<dbReference type="SMART" id="SM01294">
    <property type="entry name" value="PKS_PP_betabranch"/>
    <property type="match status" value="4"/>
</dbReference>
<dbReference type="eggNOG" id="COG3321">
    <property type="taxonomic scope" value="Bacteria"/>
</dbReference>
<keyword evidence="5" id="KW-0808">Transferase</keyword>
<evidence type="ECO:0000256" key="2">
    <source>
        <dbReference type="ARBA" id="ARBA00004792"/>
    </source>
</evidence>
<dbReference type="RefSeq" id="WP_020872959.1">
    <property type="nucleotide sequence ID" value="NC_022785.1"/>
</dbReference>
<evidence type="ECO:0000256" key="6">
    <source>
        <dbReference type="ARBA" id="ARBA00023194"/>
    </source>
</evidence>
<dbReference type="InterPro" id="IPR014030">
    <property type="entry name" value="Ketoacyl_synth_N"/>
</dbReference>
<dbReference type="InterPro" id="IPR032821">
    <property type="entry name" value="PKS_assoc"/>
</dbReference>
<keyword evidence="4" id="KW-0597">Phosphoprotein</keyword>
<dbReference type="InterPro" id="IPR018201">
    <property type="entry name" value="Ketoacyl_synth_AS"/>
</dbReference>
<evidence type="ECO:0000259" key="13">
    <source>
        <dbReference type="PROSITE" id="PS52019"/>
    </source>
</evidence>
<dbReference type="InterPro" id="IPR055123">
    <property type="entry name" value="SpnB-like_Rossmann"/>
</dbReference>
<feature type="region of interest" description="N-terminal hotdog fold" evidence="9">
    <location>
        <begin position="906"/>
        <end position="1022"/>
    </location>
</feature>
<dbReference type="SUPFAM" id="SSF53901">
    <property type="entry name" value="Thiolase-like"/>
    <property type="match status" value="4"/>
</dbReference>
<evidence type="ECO:0000256" key="5">
    <source>
        <dbReference type="ARBA" id="ARBA00022679"/>
    </source>
</evidence>
<dbReference type="InterPro" id="IPR020806">
    <property type="entry name" value="PKS_PP-bd"/>
</dbReference>
<evidence type="ECO:0008006" key="16">
    <source>
        <dbReference type="Google" id="ProtNLM"/>
    </source>
</evidence>
<feature type="compositionally biased region" description="Gly residues" evidence="10">
    <location>
        <begin position="6911"/>
        <end position="6931"/>
    </location>
</feature>
<dbReference type="Gene3D" id="3.10.129.110">
    <property type="entry name" value="Polyketide synthase dehydratase"/>
    <property type="match status" value="5"/>
</dbReference>
<feature type="active site" description="Proton donor; for dehydratase activity" evidence="9">
    <location>
        <position position="6272"/>
    </location>
</feature>
<dbReference type="Proteomes" id="UP000281594">
    <property type="component" value="Unassembled WGS sequence"/>
</dbReference>
<dbReference type="InterPro" id="IPR057326">
    <property type="entry name" value="KR_dom"/>
</dbReference>
<dbReference type="CDD" id="cd08956">
    <property type="entry name" value="KR_3_FAS_SDR_x"/>
    <property type="match status" value="4"/>
</dbReference>
<dbReference type="SUPFAM" id="SSF52151">
    <property type="entry name" value="FabD/lysophospholipase-like"/>
    <property type="match status" value="4"/>
</dbReference>
<dbReference type="FunFam" id="3.40.47.10:FF:000019">
    <property type="entry name" value="Polyketide synthase type I"/>
    <property type="match status" value="4"/>
</dbReference>
<dbReference type="SMART" id="SM00826">
    <property type="entry name" value="PKS_DH"/>
    <property type="match status" value="4"/>
</dbReference>
<evidence type="ECO:0000256" key="10">
    <source>
        <dbReference type="SAM" id="MobiDB-lite"/>
    </source>
</evidence>
<evidence type="ECO:0000256" key="4">
    <source>
        <dbReference type="ARBA" id="ARBA00022553"/>
    </source>
</evidence>
<dbReference type="SMART" id="SM00822">
    <property type="entry name" value="PKS_KR"/>
    <property type="match status" value="4"/>
</dbReference>
<keyword evidence="7" id="KW-0511">Multifunctional enzyme</keyword>
<feature type="active site" description="Proton acceptor; for dehydratase activity" evidence="9">
    <location>
        <position position="4475"/>
    </location>
</feature>
<comment type="pathway">
    <text evidence="2">Antibiotic biosynthesis.</text>
</comment>
<evidence type="ECO:0000256" key="9">
    <source>
        <dbReference type="PROSITE-ProRule" id="PRU01363"/>
    </source>
</evidence>
<dbReference type="InterPro" id="IPR014043">
    <property type="entry name" value="Acyl_transferase_dom"/>
</dbReference>
<sequence>MATEQELAEYLRLVAADLHRTRQRLRSVEERAHEPIALVAMACRYPGGVASPEGLWRLVADGTDAVSPFPADRGWETEQSEYAGYAREGGFLSGAPDFDAEFFGISPREALAMDPQQRQLLEVSWEALERVGVDPSNLRGSDTGVFVGMYYQDYESRLSDVHAGGYGLTGNTSSVASGRVAYTFGLEGPAITIDTACSSSLVAMHLAAQALRNGECSLALAGGVTVMSTPAAFTEFARQGGLASDGRCKPFSAGADGTGWGEGVGMLVLERLSEAQRLGHPVLAVLRGSAVNQDGASNGLSAPNGPSQERVIRAALASARLSTSDVDVVEGHGTGTTLGDPIEAQALLATYGQERPEDQPLWLGSVKSNFGHTQAAAGVAGVIKMVEAMRHGTLPATLHAGEASPHVDWSAGDVRLLTEARRWESTDRPRRAGVSSFGISGTNAHVILEEAPAESAPDQSAPDQSAPSVVTGGVVPWVLSARSDEGLRAMAGRLSSDVPAGADIADVAGSLARGRAGLEFRAVALGADREELEQGLAAVDPSGAVAPGPVAWVFPGQGSQWVGMGQELAGCSPVFAGVLDEVCAVADPLLGRSLREVMFSGVEVHQTAFTQVAVFAFEAGLAAVARAVGLKPDFVAGHSVGEVTAAYVAGAVSLEDAVRLLVARGGLMQALPSGGAMAAVQAGVREVDLSGLEDRVAVAAVNSSSAVVLSGDREAVEDAIGRLPGRKVHWLEVSHAFHSPLMRPIADELARVVAGIRFAEPRVPLVSAVTGAVAGVDVLGDPGHWVEQAIGTVRFHDVVRFLHGRGVGGFVELGPDTVLSAAVYDGDEGGVWAAGLAERDDAGARRLLAGLAEAWTHGAAVDWTRLVPAGRRVALPTYPFQHRRYWPAGSGAVTGLGAAGLTAAAHPLLAAVVTLADSDEWLFTGRLSGASASWLADHELLGVTVLPAAALAELVLFAGERAGRPAIEQITFERPLALQERESVDLQISVRGDRATVSSRPVGEELWIRHATATLTDDLADDLAEGPQSGSDGRDVLVQVETDEEQDGFGIHPGLLQAALNLGPDEVPQRWEGVRLFAVGARQIRARSIGSGLLAVDSHGDPVLRIRVMSTRRTTADEFVRGHGRLLSLRWEPVPGSADESPAWSTIRPGETVAAPDGEPGTVVALCEGEDPVAWVLGVVQDWVAADRPAGSRLVVTTREAVAAGTDDTVPGLAQAPVWGLVRSARAEYPDAGLILLDEDGHDASSVVRHAAIASGELELAVRRGEIRVPRLRPAPPDEQATRAGGVGTEGTMLITGGTGTLGGLVARHLVARHGVRSLVLASRSGPDAPGADALAADLEAAGARVRVVAADLADRTAVDALVADIPDLTGIVHTAGLIADTLFATLTPESLARVVAAKAVSAQHLHEATLDRDLTTFVLFSSLAGLLGSPGQANYAAANSYLDALAAHRRAAGRPAVSIAWYLWEQRSTITTGLSETDRVRLARGGAPLPTETALRLFDAALTAGDALSAAGLDLAAVRADVDAGLPELVLLRGLVRAPRRAAGNGALGRQLGSRSAPEQRRFLLDLVREQAALVLGHRDAGGIPADRAFRDLGFGSLTAVELRNRLAAAAGMALPATVVFDYPTAQALAEYLLRRVSGVADSSAEVVPARSAGEPIAIVSMACRYPGGVASPEDLWRLVADGVDAMGAFPADRGWETDSAEYARIGGFLSGMADFDAEFFGISPREAVAMDPQQRLLLEVSWEALERAGLDPAAMKGTDTGVFAGLAMQDYSSRLPDGSAGGFGMTGNASSVASGRVAYTFGLEGPAVTVDTACSSSLVAMHLAAQALRNGECSLALAGGVTVLATQGIFAEFTRQGGMASDGRCKPFSAAADGTGWGEGVGVVLLERLSEAQRLGHPVLGVLRGSAVNQDGASNGLSAPNGPSQERVIRRALADARLSPSDVDVTEAHGTGTALGDPIEAQALLATYGQDRPEDRPLWLGSVKSNIGHTQAAAGVAGVIKMVEAMRHETLPPTLHADEPSPHVDWTAGEVRLLTEACPWESEGRPRRAGVSSFGISGTNAHLILEQAPDPVPVPPSDAGPVVTGAVVPWVLSARSAPALEALAGRLASDVPAGTPVADVAGALARGRAGLEHRAVVLGVDRAELDEALMRVEPAGPAVSGADVAFVFPGQGSQWIGMGRELLACSPVFAEFVAECEQLVDFPLRDALVSGAGADRVEVVQPALFVMMVGLARAWEAAGVVPSAVVGHSQGEIAAACFAGALSLEDALSLVTARGRALVALAGTGGMLSVSAAPEVAEGLLADGLGIAAVNAAEQVVVSGAPEALDALAARCEAAGIRARRVDVDYASHHPLVERVREQLLAVRVTPRPGRVPFYSAVTGTVVDTAGLDAAYWWRNLREQVRFAQTVASMPVAGFVEVSPHPVLVPGIEGRWAVGSLRRDDGGQRRLLASLGEAWSHGAAVDWTRLIAGGKPVVLPTYPFQHRRYWASGGGTGRGGAGHPLLDSAVRLAEDAGWVLSGRVSVGTSPWLADHAVSGTVLVPGAALTELVLHAGDRAGLPAIGEITFEQPLVLNGSPVDLQVSVEGDQAAVFSRTGEQWTRHATATLADPAGMVEGLEGQWPPAGSQALAVSDAYDVMAGRGYEYGPTFRGLRAAWRLGEELYAEVELPAAGEDQDGFGIHPALLDAALHALLVAAVEESGQEVLLPFAWRDVRLHATGASALRVRLSPAGPDAFSLLAADGDGKPVVSAGAMTSRPTATGRLATPGAGTGLLALEWAPLSLGPAPERAWAQVGPELDLPDATGELVFAMAEPADLPAALALVQAWLEAGHPAGSRLVVRTRAAVAAAEGDTVAGLESSGIWGLVRSARSEHPDVGLVLLDDDGRSESDAVVAPALATGEKELALRAGAVLVPRLRPVPAGLEPPSGPEAWRLEWAAGGDLDGVRAVPAPDAERPLGAHEVRIAVRAAGVNFRDLLLALGSLPNDARPPGTDGAGVVIETGPEVTNLPVGTRVMGMFQAFGPLAVVDARPLVPIPDGWSDAEAAAAPTAYLTAHHALFDLGRVRPGDRVLIHAASGGVGMAAVHLALAAGAEVFATASPAKQAAVAALGVTRIASSRTADFADEFGQVDVVLNSLTGELLDASLGMLADGGRFVELGKTDIRDPRQVPFDLGDFAPEWLAEKWQQVLERIVPLPVTVWPVARAGAALRFMSQARHVGKIVLRLSGVDDGAVLITGGTGTLGGLVARHLVERHGVRDLVLASRSGPDAPGADELAAELEAAGARVRIVAADLSQRAAADALVADIPELAGVVHAAGVLEDMSVTSLTGESLGRVLAPKADAAWHLHQATEHVDLRMFVLFSSLAGLLGNPGQGNYAAANTYLDALAEHRKALGLPAVSIAWGLWEPTSVMTAGVTSTGRARLARGGGVVLGTEQALGLLDRALDTGRPVVAAGLDVGGVRDAIAAGSQVPSVLLGLGRAPRRAAVAGAGGGVLARRLAALPLAEHVRVVLDVVREHAAVVLGHGDGVPADRAFRDLGFDSLTAVELRNRLAAASGLTLPATLVFDYPTPRVLAEYLVARVTGAAPAVAEVAPAAVAAGEPVAIVSMACRFPGGVSSPEDLWRLVADGVDAMGDFPADRGWETEPTGYARVGGFLSGAADFDAEFFGVSPREAVAMDPQQRLLLEVSWEALERAGLDPTGLRGSDTGVFAGLYYQGYGSQLPDGDGSGFRLTGYSTSVASGRVSYALGLEGPAVTIDTACSSSLVAMHLAAQALRNGECSLALAGGAAVMATPAAFAEFAVQGGLAADGRCKPFSDEADGTGWGEGVGVLVLERLSEARRLGHPVLAVLRGSAVNQDGASNGLSAPNGPSQQRVIRAALAGAGLSAAEVDAAEAHGTGTTLGDPIEAQALLATYGQERPEDRPLWLGSVKSNIGHTQAAAGVAGVIKMVEAMRHGVLPVTLHAGQPSHHVDWTAGDVRLLTEARPWESDGRPRRAGVSAFGLSGTNAHVILEQAPDPLPEQVSDAAPVVTGGVVPWVLSARSGAGLRALAARLASDVPAGADIADVAGALAGGRAGLEYRAVVLGVDRAELDEALVRVEPGLPSVSGTDVAFVFPGQGSQWLGMGRELLAGSPVFAEFVAECEQLVDFPLRDALVSGVGLERVDVVQPALFVMMVGLARVWEAAGVVPSAVVGHSQGELAAACFAGALSLEDALGLVIARGRALVALAGTGGMLSVSAAPEVVEGMLRDGLGIAAVNAPGQVVVSGAPEPLDALAARCEAAGIRARRVDVDYASHNPLVDSVRERLLAVEVSPRSGRVPFYSAVTGSVVDTVELDAGYWWRNLREQVKFAQTVASMPVAGFVEVSPHPVLVPGIEGRWAVGSLRRDDGGQRRLLMSLAEAWTHGAAVDWMRLITGGKPVTLPTYPFQHRRYWASGGGTGRSGVGHPLLESAVRLAEDAGWVWSGRLSAGTSPWLGDHVVAGTVLAPGAALAELVLHAGDRAGLPAIGEITFEQPLVLDGVVDVQVRVDGDQASVFSRTGEQWIRHATATLADPAGMVEGLDGQWPPVGAQALAIGDAYDVMADYGYEYGPAFRGLRAAWRLGEDLYAEVELPAAGEGQDGFGIHPALLDAALHVLLAAAGDGDEIGLPFAWRDVQLHATGASALRVRLSPAGSGAVSLLAADGEGQPVVSVGAMISRPAETGRLAPALSAGAGLLALEWAPVRLSAGSSAVREWVRADPDLPAGTDGPLFALAEPVDVPAALALVQAWLADERPAGSRLAVRTRDAVAAVEGDSVAGLAVSGVWGLVRSAMAEHPDAGLVLLDDDGRPESEAMVSAALATGERELALRDGKVLVPRLRRAAPSDEPAPVLGPDGTVLVTGGTGTLGGLIARHLAVRHEVRDLVLVSRSGQDAPGADELVADLETAGARVRIVAADLADRAEVDALVADLPDLTAVVHAAGVVEDAPVTSLTEPSLGRVLASKAVSARHLHEATADRELRMFVLFSSLSGLLGGAGQGNYTAANTYLDALAAHRTAEGLPTVSIAWGFWEQRSTIGAGVTDVDLARLARVGGTLLPIEQALNLFDQALRGGPPVVATGLDVAAVRGAIAAGQTMPAVLLGFGRAPRRTAAAGTGGGELARRLAGLGEGERSRVLLDLVCEHAAVVLGHGDASGIEAGQAFRNLGFDSLTAVELRNRLAAAAGLTLPATLVFDYPTPQDLADYLLRQALGVEETAGEVVLARSAGEPVAVVSMACRFPGGVASPEELWQLVVGGTDAMGDFPADRGWETEPAGYSRVGGFLSGAADFDAEFFGISPREAVAMDPQQRLLLEVSWEALERAGLDPSRMRGSNTGVFAGLSLQDYAWRLSEADGGSFRLTGNASSVVSGRVAFAFGLEGPAVTVDTACSSSLVAMHLAAQALRNGECSLALAGGVTVMATPTTISEFALQGGLAADGRVKAFSGTADGTALSEGVGVVVLERLSEARRLGHPVLAVLRGSAVNQDGASNGLSAPNGPSQERVIRRALADARLTPGDVDAVEGHGTGTTLGDPIEAQALLATYGQDRPEERPLWLGSVKSNIGHAQAAAGVAGVIKMVEALRHGTLPPTLYADEPSPHVDWTAGDVRLLTEPRAWESESDGRPRRAGVSSFGISGTNAHVILEAAPEPVPARPTSGRPVVTGGVVPWALSARSGAGLVALAGRLSSDVPAGAGIADVAGALAGGRAGLEYRAVVLGVDRAELDEALVRVEPGGPSVAGGGVAFVFPGQGSQWLGMGRELLAGSPVFAEFVAECEQLVDFPLRDALVSGTGLDRVEVVQPTLFVMMVGLARVWEAAGVVPSAVVGHSQGEVAAACFAGALSLEDALGLVIARGRALVALAGTGGMLSVAAAPEVVEGMLADGLGIAAVNAPGQVVVSGAPEPLDALAARCEAAGIRARRVDVDYASHNPLVESIRERLLAVEVSPRPGRVPFYSAVTGSVVDTAGLDAGYWWRNLREQVRFAQTVASMPVAGFVEVSPHPVLVPGIEGRWAVGSLRRDDGGQRRLLMSLAEAWTHGAAVDWTRLVPQGSPITLPTYPFQHRRYWASGVGAGRGGAGHPLLDSAVRLAEDAGWVLSGRVSAGTSPWLADHAVSGTVLVPGAALAELVLHAGDRAGLPAIGEITFEQPLVLDGAADVQVRVDGDQASVFSRTGEQWIRHATATLADPAGTVEGLDGQWPPVGAQPLPVGDAYEVMAARGYEYGPTFQGLQAAWRLGEDLYAEVELPAGDTQDGFAIHPALLDAALHVLIAAAEDGDEIGLPFAWRDVRLHATGASALRVRLSPAGPDAVSLLAADGEGQPVVSAASMMARPTDTARLTTGTGPGLLTLEWAPFSLGSAPEQAWVPVGPDLDLPTGTDGPLFALAELAEASTALDLVRAWLADERPAGSRLVVRTRDAVAAADGDTVAGLASAGVWGLVRSAMAEHPDAGLVLLDDDGRPESEVMVSAALASGERELALRGGAVLVPRLRRAVSGDDAVRVFGPEGAVLITGGTGTLGGLVARHLVDVYGVRSVVLASRSGPDAPGAGELAAELEGAGARVRVVAADLSDRAAVDALVADIPELAGVVHAAGITEDMSVTSLTGPPLERVLAAKADAARHLHEATAGRDLGLFVLFSSLAGLLGGPGQANYAAANTYLDALAALRQSQGLPGVSIAWGLWEQRSALTGTLTQADQARLARGGGVALSTEQALRLFDAALAGASPVVAAGLDMDTARATATAGFALPSVLGDLVRAPRRAAAGTRGADTFARRLAGLGETERSRFLLNLVREHAAVVLGYDQAASVRADQAFRDFGFDSVTAVELRNRLAGVTGLTLPATLVFDYPTSRVLAEHLLRVAIGAPKDPEEARIEEVIRAIPVSRLRDVGLLDVLLELADTPTNGNGDGNDNGNTNGNGSGNGHGGAPSASQIDELSSDDLIRMALEENE</sequence>
<dbReference type="KEGG" id="src:M271_40495"/>
<dbReference type="Pfam" id="PF14765">
    <property type="entry name" value="PS-DH"/>
    <property type="match status" value="3"/>
</dbReference>
<dbReference type="PANTHER" id="PTHR43775">
    <property type="entry name" value="FATTY ACID SYNTHASE"/>
    <property type="match status" value="1"/>
</dbReference>
<dbReference type="Gene3D" id="3.30.70.3290">
    <property type="match status" value="4"/>
</dbReference>
<dbReference type="Pfam" id="PF08990">
    <property type="entry name" value="Docking"/>
    <property type="match status" value="1"/>
</dbReference>
<dbReference type="SUPFAM" id="SSF55048">
    <property type="entry name" value="Probable ACP-binding domain of malonyl-CoA ACP transacylase"/>
    <property type="match status" value="4"/>
</dbReference>
<dbReference type="InterPro" id="IPR014031">
    <property type="entry name" value="Ketoacyl_synth_C"/>
</dbReference>
<dbReference type="InterPro" id="IPR036291">
    <property type="entry name" value="NAD(P)-bd_dom_sf"/>
</dbReference>
<feature type="domain" description="PKS/mFAS DH" evidence="13">
    <location>
        <begin position="906"/>
        <end position="1190"/>
    </location>
</feature>
<dbReference type="GO" id="GO:0006633">
    <property type="term" value="P:fatty acid biosynthetic process"/>
    <property type="evidence" value="ECO:0007669"/>
    <property type="project" value="InterPro"/>
</dbReference>
<dbReference type="Pfam" id="PF21089">
    <property type="entry name" value="PKS_DH_N"/>
    <property type="match status" value="4"/>
</dbReference>
<feature type="region of interest" description="C-terminal hotdog fold" evidence="9">
    <location>
        <begin position="4567"/>
        <end position="4703"/>
    </location>
</feature>
<feature type="domain" description="Ketosynthase family 3 (KS3)" evidence="12">
    <location>
        <begin position="3597"/>
        <end position="4011"/>
    </location>
</feature>
<feature type="domain" description="Ketosynthase family 3 (KS3)" evidence="12">
    <location>
        <begin position="5241"/>
        <end position="5657"/>
    </location>
</feature>
<feature type="active site" description="Proton acceptor; for dehydratase activity" evidence="9">
    <location>
        <position position="938"/>
    </location>
</feature>
<feature type="domain" description="Carrier" evidence="11">
    <location>
        <begin position="5149"/>
        <end position="5224"/>
    </location>
</feature>
<dbReference type="Pfam" id="PF22953">
    <property type="entry name" value="SpnB_Rossmann"/>
    <property type="match status" value="4"/>
</dbReference>
<gene>
    <name evidence="14" type="ORF">D3C57_103140</name>
</gene>
<feature type="domain" description="Ketosynthase family 3 (KS3)" evidence="12">
    <location>
        <begin position="33"/>
        <end position="450"/>
    </location>
</feature>
<dbReference type="Pfam" id="PF13602">
    <property type="entry name" value="ADH_zinc_N_2"/>
    <property type="match status" value="1"/>
</dbReference>
<evidence type="ECO:0000313" key="14">
    <source>
        <dbReference type="EMBL" id="RLV77331.1"/>
    </source>
</evidence>
<dbReference type="PROSITE" id="PS50075">
    <property type="entry name" value="CARRIER"/>
    <property type="match status" value="4"/>
</dbReference>
<dbReference type="SMART" id="SM00825">
    <property type="entry name" value="PKS_KS"/>
    <property type="match status" value="4"/>
</dbReference>
<dbReference type="GO" id="GO:0016491">
    <property type="term" value="F:oxidoreductase activity"/>
    <property type="evidence" value="ECO:0007669"/>
    <property type="project" value="InterPro"/>
</dbReference>
<name>A0A0A0NSX3_STRRN</name>
<feature type="domain" description="PKS/mFAS DH" evidence="13">
    <location>
        <begin position="6089"/>
        <end position="6348"/>
    </location>
</feature>
<feature type="domain" description="Carrier" evidence="11">
    <location>
        <begin position="3502"/>
        <end position="3579"/>
    </location>
</feature>
<evidence type="ECO:0000256" key="3">
    <source>
        <dbReference type="ARBA" id="ARBA00022450"/>
    </source>
</evidence>
<dbReference type="InterPro" id="IPR049900">
    <property type="entry name" value="PKS_mFAS_DH"/>
</dbReference>
<dbReference type="InterPro" id="IPR016036">
    <property type="entry name" value="Malonyl_transacylase_ACP-bd"/>
</dbReference>
<feature type="region of interest" description="Disordered" evidence="10">
    <location>
        <begin position="6906"/>
        <end position="6944"/>
    </location>
</feature>
<dbReference type="GO" id="GO:0033068">
    <property type="term" value="P:macrolide biosynthetic process"/>
    <property type="evidence" value="ECO:0007669"/>
    <property type="project" value="UniProtKB-ARBA"/>
</dbReference>
<dbReference type="Gene3D" id="1.10.1200.10">
    <property type="entry name" value="ACP-like"/>
    <property type="match status" value="4"/>
</dbReference>
<evidence type="ECO:0000256" key="7">
    <source>
        <dbReference type="ARBA" id="ARBA00023268"/>
    </source>
</evidence>
<dbReference type="STRING" id="1343740.M271_40495"/>
<feature type="region of interest" description="C-terminal hotdog fold" evidence="9">
    <location>
        <begin position="1048"/>
        <end position="1190"/>
    </location>
</feature>
<dbReference type="PROSITE" id="PS00606">
    <property type="entry name" value="KS3_1"/>
    <property type="match status" value="4"/>
</dbReference>
<dbReference type="InterPro" id="IPR020807">
    <property type="entry name" value="PKS_DH"/>
</dbReference>
<dbReference type="InterPro" id="IPR006162">
    <property type="entry name" value="Ppantetheine_attach_site"/>
</dbReference>
<dbReference type="SMART" id="SM00827">
    <property type="entry name" value="PKS_AT"/>
    <property type="match status" value="4"/>
</dbReference>
<dbReference type="Gene3D" id="3.40.47.10">
    <property type="match status" value="4"/>
</dbReference>
<dbReference type="FunFam" id="1.10.1200.10:FF:000007">
    <property type="entry name" value="Probable polyketide synthase pks17"/>
    <property type="match status" value="4"/>
</dbReference>
<dbReference type="Pfam" id="PF16197">
    <property type="entry name" value="KAsynt_C_assoc"/>
    <property type="match status" value="4"/>
</dbReference>
<feature type="active site" description="Proton acceptor; for dehydratase activity" evidence="9">
    <location>
        <position position="2533"/>
    </location>
</feature>
<dbReference type="PROSITE" id="PS52004">
    <property type="entry name" value="KS3_2"/>
    <property type="match status" value="4"/>
</dbReference>
<dbReference type="Gene3D" id="3.90.180.10">
    <property type="entry name" value="Medium-chain alcohol dehydrogenases, catalytic domain"/>
    <property type="match status" value="1"/>
</dbReference>
<evidence type="ECO:0000259" key="11">
    <source>
        <dbReference type="PROSITE" id="PS50075"/>
    </source>
</evidence>
<dbReference type="SUPFAM" id="SSF47336">
    <property type="entry name" value="ACP-like"/>
    <property type="match status" value="4"/>
</dbReference>
<feature type="active site" description="Proton donor; for dehydratase activity" evidence="9">
    <location>
        <position position="1101"/>
    </location>
</feature>
<dbReference type="Pfam" id="PF08240">
    <property type="entry name" value="ADH_N"/>
    <property type="match status" value="1"/>
</dbReference>
<protein>
    <recommendedName>
        <fullName evidence="16">Polyketide synthase</fullName>
    </recommendedName>
</protein>
<dbReference type="GO" id="GO:0031177">
    <property type="term" value="F:phosphopantetheine binding"/>
    <property type="evidence" value="ECO:0007669"/>
    <property type="project" value="InterPro"/>
</dbReference>
<dbReference type="InterPro" id="IPR036736">
    <property type="entry name" value="ACP-like_sf"/>
</dbReference>
<dbReference type="Pfam" id="PF00698">
    <property type="entry name" value="Acyl_transf_1"/>
    <property type="match status" value="4"/>
</dbReference>
<dbReference type="InterPro" id="IPR009081">
    <property type="entry name" value="PP-bd_ACP"/>
</dbReference>
<dbReference type="Pfam" id="PF02801">
    <property type="entry name" value="Ketoacyl-synt_C"/>
    <property type="match status" value="4"/>
</dbReference>
<comment type="cofactor">
    <cofactor evidence="1">
        <name>pantetheine 4'-phosphate</name>
        <dbReference type="ChEBI" id="CHEBI:47942"/>
    </cofactor>
</comment>
<feature type="domain" description="Ketosynthase family 3 (KS3)" evidence="12">
    <location>
        <begin position="1655"/>
        <end position="2069"/>
    </location>
</feature>
<dbReference type="SUPFAM" id="SSF50129">
    <property type="entry name" value="GroES-like"/>
    <property type="match status" value="1"/>
</dbReference>
<dbReference type="Gene3D" id="3.40.50.720">
    <property type="entry name" value="NAD(P)-binding Rossmann-like Domain"/>
    <property type="match status" value="6"/>
</dbReference>
<dbReference type="HOGENOM" id="CLU_000022_58_3_11"/>
<reference evidence="14 15" key="1">
    <citation type="journal article" date="2018" name="J. Biol. Chem.">
        <title>Discovery of the actinoplanic acid pathway in Streptomyces rapamycinicus reveals a genetically conserved synergism with rapamycin.</title>
        <authorList>
            <person name="Mrak P."/>
            <person name="Krastel P."/>
            <person name="Pivk Lukancic P."/>
            <person name="Tao J."/>
            <person name="Pistorius D."/>
            <person name="Moore C.M."/>
        </authorList>
    </citation>
    <scope>NUCLEOTIDE SEQUENCE [LARGE SCALE GENOMIC DNA]</scope>
    <source>
        <strain evidence="14 15">NRRL 5491</strain>
    </source>
</reference>
<dbReference type="InterPro" id="IPR020841">
    <property type="entry name" value="PKS_Beta-ketoAc_synthase_dom"/>
</dbReference>
<evidence type="ECO:0000259" key="12">
    <source>
        <dbReference type="PROSITE" id="PS52004"/>
    </source>
</evidence>
<dbReference type="GO" id="GO:0004315">
    <property type="term" value="F:3-oxoacyl-[acyl-carrier-protein] synthase activity"/>
    <property type="evidence" value="ECO:0007669"/>
    <property type="project" value="InterPro"/>
</dbReference>
<dbReference type="SMART" id="SM00823">
    <property type="entry name" value="PKS_PP"/>
    <property type="match status" value="4"/>
</dbReference>
<dbReference type="Pfam" id="PF00550">
    <property type="entry name" value="PP-binding"/>
    <property type="match status" value="4"/>
</dbReference>
<dbReference type="InterPro" id="IPR042104">
    <property type="entry name" value="PKS_dehydratase_sf"/>
</dbReference>
<feature type="region of interest" description="N-terminal hotdog fold" evidence="9">
    <location>
        <begin position="2501"/>
        <end position="2614"/>
    </location>
</feature>